<evidence type="ECO:0000259" key="4">
    <source>
        <dbReference type="Pfam" id="PF22725"/>
    </source>
</evidence>
<dbReference type="RefSeq" id="WP_184130578.1">
    <property type="nucleotide sequence ID" value="NZ_JACHFL010000004.1"/>
</dbReference>
<sequence>MRVGIIGAGDISGIYLKNAAAVTPFEVVAIADLSAERARSRADEYGVRQVLTPEELLAHPDVDVVLNLTVPAAHAEVSRAALEAGKHVYGEKPLALNREDGLVLVTLAEARGLWLGSAPDTFLGGGLQTCRQLIDQGVIGQPLAATAFMLSHGVEAWHGNPDFFYQPGAGPLFDMGPYYLTALISLLGPVRTVTGQAVSGFQERVITTARRYGERIAVQTPTHVTALLGFTSGAAATLITSFDVWHAQVPRIEIYGSEGTLSVPDPNTFGGPVRLRLAQDKEWRELVPEGPYTQNSRGLGLSDLIASVHEGRAPRASGQLALHVLDAMQSTLESAEAGRSLTLTTTATRPEPLLNAAPAPQR</sequence>
<dbReference type="Gene3D" id="3.40.50.720">
    <property type="entry name" value="NAD(P)-binding Rossmann-like Domain"/>
    <property type="match status" value="1"/>
</dbReference>
<dbReference type="InterPro" id="IPR050463">
    <property type="entry name" value="Gfo/Idh/MocA_oxidrdct_glycsds"/>
</dbReference>
<gene>
    <name evidence="5" type="ORF">HNQ08_001919</name>
</gene>
<feature type="domain" description="GFO/IDH/MocA-like oxidoreductase" evidence="4">
    <location>
        <begin position="128"/>
        <end position="261"/>
    </location>
</feature>
<keyword evidence="6" id="KW-1185">Reference proteome</keyword>
<dbReference type="InterPro" id="IPR000683">
    <property type="entry name" value="Gfo/Idh/MocA-like_OxRdtase_N"/>
</dbReference>
<name>A0A7W8NDY7_9DEIO</name>
<feature type="region of interest" description="Disordered" evidence="2">
    <location>
        <begin position="336"/>
        <end position="362"/>
    </location>
</feature>
<dbReference type="EMBL" id="JACHFL010000004">
    <property type="protein sequence ID" value="MBB5362821.1"/>
    <property type="molecule type" value="Genomic_DNA"/>
</dbReference>
<evidence type="ECO:0000256" key="1">
    <source>
        <dbReference type="ARBA" id="ARBA00023002"/>
    </source>
</evidence>
<evidence type="ECO:0000259" key="3">
    <source>
        <dbReference type="Pfam" id="PF01408"/>
    </source>
</evidence>
<dbReference type="GO" id="GO:0016491">
    <property type="term" value="F:oxidoreductase activity"/>
    <property type="evidence" value="ECO:0007669"/>
    <property type="project" value="UniProtKB-KW"/>
</dbReference>
<evidence type="ECO:0000256" key="2">
    <source>
        <dbReference type="SAM" id="MobiDB-lite"/>
    </source>
</evidence>
<dbReference type="GO" id="GO:0000166">
    <property type="term" value="F:nucleotide binding"/>
    <property type="evidence" value="ECO:0007669"/>
    <property type="project" value="InterPro"/>
</dbReference>
<evidence type="ECO:0000313" key="5">
    <source>
        <dbReference type="EMBL" id="MBB5362821.1"/>
    </source>
</evidence>
<feature type="domain" description="Gfo/Idh/MocA-like oxidoreductase N-terminal" evidence="3">
    <location>
        <begin position="1"/>
        <end position="113"/>
    </location>
</feature>
<protein>
    <submittedName>
        <fullName evidence="5">Putative dehydrogenase</fullName>
    </submittedName>
</protein>
<dbReference type="SUPFAM" id="SSF51735">
    <property type="entry name" value="NAD(P)-binding Rossmann-fold domains"/>
    <property type="match status" value="1"/>
</dbReference>
<evidence type="ECO:0000313" key="6">
    <source>
        <dbReference type="Proteomes" id="UP000552709"/>
    </source>
</evidence>
<dbReference type="Pfam" id="PF22725">
    <property type="entry name" value="GFO_IDH_MocA_C3"/>
    <property type="match status" value="1"/>
</dbReference>
<proteinExistence type="predicted"/>
<dbReference type="InterPro" id="IPR055170">
    <property type="entry name" value="GFO_IDH_MocA-like_dom"/>
</dbReference>
<accession>A0A7W8NDY7</accession>
<dbReference type="InterPro" id="IPR036291">
    <property type="entry name" value="NAD(P)-bd_dom_sf"/>
</dbReference>
<dbReference type="SUPFAM" id="SSF55347">
    <property type="entry name" value="Glyceraldehyde-3-phosphate dehydrogenase-like, C-terminal domain"/>
    <property type="match status" value="1"/>
</dbReference>
<comment type="caution">
    <text evidence="5">The sequence shown here is derived from an EMBL/GenBank/DDBJ whole genome shotgun (WGS) entry which is preliminary data.</text>
</comment>
<reference evidence="5 6" key="1">
    <citation type="submission" date="2020-08" db="EMBL/GenBank/DDBJ databases">
        <title>Genomic Encyclopedia of Type Strains, Phase IV (KMG-IV): sequencing the most valuable type-strain genomes for metagenomic binning, comparative biology and taxonomic classification.</title>
        <authorList>
            <person name="Goeker M."/>
        </authorList>
    </citation>
    <scope>NUCLEOTIDE SEQUENCE [LARGE SCALE GENOMIC DNA]</scope>
    <source>
        <strain evidence="5 6">DSM 27939</strain>
    </source>
</reference>
<dbReference type="PANTHER" id="PTHR43818">
    <property type="entry name" value="BCDNA.GH03377"/>
    <property type="match status" value="1"/>
</dbReference>
<keyword evidence="1" id="KW-0560">Oxidoreductase</keyword>
<dbReference type="Proteomes" id="UP000552709">
    <property type="component" value="Unassembled WGS sequence"/>
</dbReference>
<dbReference type="AlphaFoldDB" id="A0A7W8NDY7"/>
<dbReference type="Gene3D" id="3.30.360.10">
    <property type="entry name" value="Dihydrodipicolinate Reductase, domain 2"/>
    <property type="match status" value="1"/>
</dbReference>
<organism evidence="5 6">
    <name type="scientific">Deinococcus humi</name>
    <dbReference type="NCBI Taxonomy" id="662880"/>
    <lineage>
        <taxon>Bacteria</taxon>
        <taxon>Thermotogati</taxon>
        <taxon>Deinococcota</taxon>
        <taxon>Deinococci</taxon>
        <taxon>Deinococcales</taxon>
        <taxon>Deinococcaceae</taxon>
        <taxon>Deinococcus</taxon>
    </lineage>
</organism>
<dbReference type="Pfam" id="PF01408">
    <property type="entry name" value="GFO_IDH_MocA"/>
    <property type="match status" value="1"/>
</dbReference>
<dbReference type="PANTHER" id="PTHR43818:SF11">
    <property type="entry name" value="BCDNA.GH03377"/>
    <property type="match status" value="1"/>
</dbReference>